<proteinExistence type="predicted"/>
<dbReference type="AlphaFoldDB" id="A0A0D7A2F0"/>
<accession>A0A0D7A2F0</accession>
<feature type="non-terminal residue" evidence="1">
    <location>
        <position position="206"/>
    </location>
</feature>
<protein>
    <recommendedName>
        <fullName evidence="3">DDE-1 domain-containing protein</fullName>
    </recommendedName>
</protein>
<dbReference type="Proteomes" id="UP000054144">
    <property type="component" value="Unassembled WGS sequence"/>
</dbReference>
<dbReference type="EMBL" id="KN882117">
    <property type="protein sequence ID" value="KIY43116.1"/>
    <property type="molecule type" value="Genomic_DNA"/>
</dbReference>
<keyword evidence="2" id="KW-1185">Reference proteome</keyword>
<evidence type="ECO:0008006" key="3">
    <source>
        <dbReference type="Google" id="ProtNLM"/>
    </source>
</evidence>
<dbReference type="OrthoDB" id="3341102at2759"/>
<organism evidence="1 2">
    <name type="scientific">Fistulina hepatica ATCC 64428</name>
    <dbReference type="NCBI Taxonomy" id="1128425"/>
    <lineage>
        <taxon>Eukaryota</taxon>
        <taxon>Fungi</taxon>
        <taxon>Dikarya</taxon>
        <taxon>Basidiomycota</taxon>
        <taxon>Agaricomycotina</taxon>
        <taxon>Agaricomycetes</taxon>
        <taxon>Agaricomycetidae</taxon>
        <taxon>Agaricales</taxon>
        <taxon>Fistulinaceae</taxon>
        <taxon>Fistulina</taxon>
    </lineage>
</organism>
<gene>
    <name evidence="1" type="ORF">FISHEDRAFT_31814</name>
</gene>
<evidence type="ECO:0000313" key="2">
    <source>
        <dbReference type="Proteomes" id="UP000054144"/>
    </source>
</evidence>
<evidence type="ECO:0000313" key="1">
    <source>
        <dbReference type="EMBL" id="KIY43116.1"/>
    </source>
</evidence>
<sequence length="206" mass="23136">LGWSERASTRAGQKTPTNAEELLYESALREACLIRDFGIPAELRVNTDQTNSPYVHGAKRTWNKSGEKQVTTVGHEEKRAFTLVPSISASGEILPMQAIYQGQTAKSCPSPNAPWYEEALALGFEFVPSMTNTYWSTLETMKRLVDNIIAPYFERKKQECGLPPDQKSIWRIDCWTVHKSVVFHGWLCSTHPNIFILFVPAGCTGL</sequence>
<reference evidence="1 2" key="1">
    <citation type="journal article" date="2015" name="Fungal Genet. Biol.">
        <title>Evolution of novel wood decay mechanisms in Agaricales revealed by the genome sequences of Fistulina hepatica and Cylindrobasidium torrendii.</title>
        <authorList>
            <person name="Floudas D."/>
            <person name="Held B.W."/>
            <person name="Riley R."/>
            <person name="Nagy L.G."/>
            <person name="Koehler G."/>
            <person name="Ransdell A.S."/>
            <person name="Younus H."/>
            <person name="Chow J."/>
            <person name="Chiniquy J."/>
            <person name="Lipzen A."/>
            <person name="Tritt A."/>
            <person name="Sun H."/>
            <person name="Haridas S."/>
            <person name="LaButti K."/>
            <person name="Ohm R.A."/>
            <person name="Kues U."/>
            <person name="Blanchette R.A."/>
            <person name="Grigoriev I.V."/>
            <person name="Minto R.E."/>
            <person name="Hibbett D.S."/>
        </authorList>
    </citation>
    <scope>NUCLEOTIDE SEQUENCE [LARGE SCALE GENOMIC DNA]</scope>
    <source>
        <strain evidence="1 2">ATCC 64428</strain>
    </source>
</reference>
<feature type="non-terminal residue" evidence="1">
    <location>
        <position position="1"/>
    </location>
</feature>
<name>A0A0D7A2F0_9AGAR</name>